<dbReference type="SUPFAM" id="SSF52540">
    <property type="entry name" value="P-loop containing nucleoside triphosphate hydrolases"/>
    <property type="match status" value="1"/>
</dbReference>
<organism evidence="4 5">
    <name type="scientific">Aspergillus awamori</name>
    <name type="common">Black koji mold</name>
    <dbReference type="NCBI Taxonomy" id="105351"/>
    <lineage>
        <taxon>Eukaryota</taxon>
        <taxon>Fungi</taxon>
        <taxon>Dikarya</taxon>
        <taxon>Ascomycota</taxon>
        <taxon>Pezizomycotina</taxon>
        <taxon>Eurotiomycetes</taxon>
        <taxon>Eurotiomycetidae</taxon>
        <taxon>Eurotiales</taxon>
        <taxon>Aspergillaceae</taxon>
        <taxon>Aspergillus</taxon>
    </lineage>
</organism>
<evidence type="ECO:0000256" key="1">
    <source>
        <dbReference type="ARBA" id="ARBA00022737"/>
    </source>
</evidence>
<dbReference type="Proteomes" id="UP000286921">
    <property type="component" value="Unassembled WGS sequence"/>
</dbReference>
<dbReference type="InterPro" id="IPR055530">
    <property type="entry name" value="DUF7104"/>
</dbReference>
<proteinExistence type="predicted"/>
<dbReference type="Pfam" id="PF24883">
    <property type="entry name" value="NPHP3_N"/>
    <property type="match status" value="1"/>
</dbReference>
<dbReference type="EMBL" id="BDHI01000007">
    <property type="protein sequence ID" value="GCB21197.1"/>
    <property type="molecule type" value="Genomic_DNA"/>
</dbReference>
<dbReference type="Gene3D" id="1.25.40.20">
    <property type="entry name" value="Ankyrin repeat-containing domain"/>
    <property type="match status" value="1"/>
</dbReference>
<feature type="region of interest" description="Disordered" evidence="2">
    <location>
        <begin position="13"/>
        <end position="63"/>
    </location>
</feature>
<sequence>MGGLRALLCCKGDKWDDGQDMANRPVRNIPASSTDANQEKPGDKPEEDCVLDNSGKETPPRNLWKEAYDGLPPKLQEYVPAAEIPATDAIQEVVQTTEEKYKEWQKGGLRYHRKSGKEIDIRQASEKIIGMAMKAKDTISTIVSSDPTGHGKFSNVPPDNGDRSLIVQNRLDRRDAVFEASAFLTENMAYFALIDANYRDQGVGSDANVDQALLRAYSAILTFTAEVEKMRDENEAARLWYSISAYTDQSLSKLKDSLIAQKEATKEWAQLASDLGNRERAKEILSNTDKLIESSKNMESKLLTAEEDNQLEWLSSAEFSNRQDILQKKRTGDTGVWLLNSQEYNKWLSSTGDLLWLPGISGCGKSVLCSTVIRDLDEICDLDGSKHYAYCQPDSTTIRSVLDEVLSEIPDQDRVYLVFDALDECPNSGFPSERESLLSLLSHLLKRHRGKVHILATSRPEKDIHKELSEFPKVDLEARLAEDVKTFVDVALARLNIWSEEIRNMIRDKLLSFKERRFRWADLQIQALSQQYDENDLRKALNSVPATLEGTYRMVLDSIEPHNVTKAREILMIICLSPVPLDFDVVAKMTGLYSADYVVQICTTSLLALNKTKVQVAHFSVQEYLIVPENKNEHHECQFTLTEGHKFLTDRTADLLLAQAEPLTQPEAMKLGPFLYAAKHWDTHLVAAGGFDQLSAEIQAKIDGLFTEPNVYFNWVRSADAHGDQIDNSWSKVLAELETPIHRASYMGLAHTVGLLAMQGANPSRRCLSVDQRGLFDRPVDSYHVAARTGHLDALQVLLDLALPLPTSTVEAILQVINYRKSGKAKLAKVVHTLRDQGLLCDHVNHTTDVIHEAFLSAAVLNEQSGLEMFHIFLNSPTLSTPITEHILDLAFRSSTSSELPKFLIETFNPDIPVAFIEQRSSYLWSFKTPGLAYLALERPNEMPLTENLLQLFARKGNSETMESLLRSRRQDIHVTTEVLELAATNEQSGNMLCLLWPHKDPGSEVTEKMISNAADNEVHSSALVAFLLKQPGTKPTLSEETINNIIMGAQDGVGTLKILLPFSSMGPPVPEEVVARVCCHSEALDMLKLLEKEKSLKGPFTELIIHGAALNESKGPLVIDYLAKRSPDPLPVTEEVLLYAVENEKKGGEIIRALAPYTPFASLTDKVFEEACVNKDAMLALLDQKQREPPFEKMLAVLSGCGKSPIDEYNLGAVFRTLLERQLVEVDEKTVELMASNFYCLDALLSRNPDIIITENALQTAADSPRLMRVMMSAHRSSFPITDNVLLAATRGYLAVEVMQVILNRQQSLPITEKLILEATTEAHDKNTLTWLLNQQSEAFVTSFWENTWNPIDKYRIGHAAVITAFLQKTGSNVTDTMLENWPYSNSDGNDFGLGTFVQDLCTNDKYPDMPTTQRAAEIVLERCDKASIEVFLNHTKLPVTDDLIEAAEKNQCKDKEGLMTFLEQKRGLTKSYTCGVAC</sequence>
<dbReference type="Pfam" id="PF23397">
    <property type="entry name" value="DUF7104"/>
    <property type="match status" value="1"/>
</dbReference>
<dbReference type="InterPro" id="IPR036770">
    <property type="entry name" value="Ankyrin_rpt-contain_sf"/>
</dbReference>
<dbReference type="Gene3D" id="3.40.50.300">
    <property type="entry name" value="P-loop containing nucleotide triphosphate hydrolases"/>
    <property type="match status" value="1"/>
</dbReference>
<dbReference type="InterPro" id="IPR056884">
    <property type="entry name" value="NPHP3-like_N"/>
</dbReference>
<dbReference type="PANTHER" id="PTHR10039">
    <property type="entry name" value="AMELOGENIN"/>
    <property type="match status" value="1"/>
</dbReference>
<feature type="domain" description="Nephrocystin 3-like N-terminal" evidence="3">
    <location>
        <begin position="333"/>
        <end position="396"/>
    </location>
</feature>
<protein>
    <recommendedName>
        <fullName evidence="3">Nephrocystin 3-like N-terminal domain-containing protein</fullName>
    </recommendedName>
</protein>
<gene>
    <name evidence="4" type="ORF">AAWM_04082</name>
</gene>
<feature type="compositionally biased region" description="Basic and acidic residues" evidence="2">
    <location>
        <begin position="54"/>
        <end position="63"/>
    </location>
</feature>
<evidence type="ECO:0000259" key="3">
    <source>
        <dbReference type="Pfam" id="PF24883"/>
    </source>
</evidence>
<evidence type="ECO:0000313" key="5">
    <source>
        <dbReference type="Proteomes" id="UP000286921"/>
    </source>
</evidence>
<dbReference type="STRING" id="105351.A0A401KPL4"/>
<keyword evidence="5" id="KW-1185">Reference proteome</keyword>
<comment type="caution">
    <text evidence="4">The sequence shown here is derived from an EMBL/GenBank/DDBJ whole genome shotgun (WGS) entry which is preliminary data.</text>
</comment>
<evidence type="ECO:0000313" key="4">
    <source>
        <dbReference type="EMBL" id="GCB21197.1"/>
    </source>
</evidence>
<accession>A0A401KPL4</accession>
<evidence type="ECO:0000256" key="2">
    <source>
        <dbReference type="SAM" id="MobiDB-lite"/>
    </source>
</evidence>
<name>A0A401KPL4_ASPAW</name>
<dbReference type="PANTHER" id="PTHR10039:SF16">
    <property type="entry name" value="GPI INOSITOL-DEACYLASE"/>
    <property type="match status" value="1"/>
</dbReference>
<reference evidence="4 5" key="1">
    <citation type="submission" date="2016-09" db="EMBL/GenBank/DDBJ databases">
        <title>Aspergillus awamori IFM 58123T.</title>
        <authorList>
            <person name="Kusuya Y."/>
            <person name="Shimizu M."/>
            <person name="Takahashi H."/>
            <person name="Yaguchi T."/>
        </authorList>
    </citation>
    <scope>NUCLEOTIDE SEQUENCE [LARGE SCALE GENOMIC DNA]</scope>
    <source>
        <strain evidence="4 5">IFM 58123</strain>
    </source>
</reference>
<keyword evidence="1" id="KW-0677">Repeat</keyword>
<dbReference type="InterPro" id="IPR027417">
    <property type="entry name" value="P-loop_NTPase"/>
</dbReference>